<dbReference type="GO" id="GO:0005524">
    <property type="term" value="F:ATP binding"/>
    <property type="evidence" value="ECO:0007669"/>
    <property type="project" value="UniProtKB-KW"/>
</dbReference>
<evidence type="ECO:0000256" key="11">
    <source>
        <dbReference type="ARBA" id="ARBA00022840"/>
    </source>
</evidence>
<keyword evidence="8 20" id="KW-0547">Nucleotide-binding</keyword>
<evidence type="ECO:0000256" key="10">
    <source>
        <dbReference type="ARBA" id="ARBA00022778"/>
    </source>
</evidence>
<keyword evidence="4" id="KW-0963">Cytoplasm</keyword>
<dbReference type="PIRSF" id="PIRSF036639">
    <property type="entry name" value="PMK_anim"/>
    <property type="match status" value="1"/>
</dbReference>
<protein>
    <recommendedName>
        <fullName evidence="17">Phosphomevalonate kinase</fullName>
        <ecNumber evidence="3">2.7.4.2</ecNumber>
    </recommendedName>
</protein>
<evidence type="ECO:0000256" key="9">
    <source>
        <dbReference type="ARBA" id="ARBA00022777"/>
    </source>
</evidence>
<dbReference type="GO" id="GO:0004631">
    <property type="term" value="F:phosphomevalonate kinase activity"/>
    <property type="evidence" value="ECO:0007669"/>
    <property type="project" value="UniProtKB-EC"/>
</dbReference>
<accession>A0AAV7KP31</accession>
<evidence type="ECO:0000256" key="6">
    <source>
        <dbReference type="ARBA" id="ARBA00022548"/>
    </source>
</evidence>
<evidence type="ECO:0000256" key="20">
    <source>
        <dbReference type="PIRSR" id="PIRSR036639-1"/>
    </source>
</evidence>
<comment type="subcellular location">
    <subcellularLocation>
        <location evidence="1">Cytoplasm</location>
        <location evidence="1">Cytosol</location>
    </subcellularLocation>
</comment>
<keyword evidence="6" id="KW-0153">Cholesterol metabolism</keyword>
<proteinExistence type="predicted"/>
<keyword evidence="10" id="KW-0152">Cholesterol biosynthesis</keyword>
<evidence type="ECO:0000256" key="8">
    <source>
        <dbReference type="ARBA" id="ARBA00022741"/>
    </source>
</evidence>
<dbReference type="InterPro" id="IPR005919">
    <property type="entry name" value="Pmev_kin_anim"/>
</dbReference>
<keyword evidence="14" id="KW-0443">Lipid metabolism</keyword>
<feature type="binding site" evidence="20">
    <location>
        <position position="159"/>
    </location>
    <ligand>
        <name>ATP</name>
        <dbReference type="ChEBI" id="CHEBI:30616"/>
    </ligand>
</feature>
<dbReference type="SUPFAM" id="SSF52540">
    <property type="entry name" value="P-loop containing nucleoside triphosphate hydrolases"/>
    <property type="match status" value="1"/>
</dbReference>
<keyword evidence="22" id="KW-1185">Reference proteome</keyword>
<comment type="catalytic activity">
    <reaction evidence="18">
        <text>(R)-5-phosphomevalonate + ATP = (R)-5-diphosphomevalonate + ADP</text>
        <dbReference type="Rhea" id="RHEA:16341"/>
        <dbReference type="ChEBI" id="CHEBI:30616"/>
        <dbReference type="ChEBI" id="CHEBI:57557"/>
        <dbReference type="ChEBI" id="CHEBI:58146"/>
        <dbReference type="ChEBI" id="CHEBI:456216"/>
        <dbReference type="EC" id="2.7.4.2"/>
    </reaction>
    <physiologicalReaction direction="left-to-right" evidence="18">
        <dbReference type="Rhea" id="RHEA:16342"/>
    </physiologicalReaction>
    <physiologicalReaction direction="right-to-left" evidence="18">
        <dbReference type="Rhea" id="RHEA:16343"/>
    </physiologicalReaction>
</comment>
<dbReference type="NCBIfam" id="TIGR01223">
    <property type="entry name" value="Pmev_kin_anim"/>
    <property type="match status" value="1"/>
</dbReference>
<feature type="binding site" evidence="20">
    <location>
        <position position="198"/>
    </location>
    <ligand>
        <name>ATP</name>
        <dbReference type="ChEBI" id="CHEBI:30616"/>
    </ligand>
</feature>
<comment type="function">
    <text evidence="19">Catalyzes the reversible ATP-dependent phosphorylation of mevalonate 5-phosphate to produce mevalonate diphosphate and ADP, a key step in the mevalonic acid mediated biosynthesis of isopentenyl diphosphate and other polyisoprenoid metabolites.</text>
</comment>
<name>A0AAV7KP31_PLEWA</name>
<dbReference type="GO" id="GO:0019287">
    <property type="term" value="P:isopentenyl diphosphate biosynthetic process, mevalonate pathway"/>
    <property type="evidence" value="ECO:0007669"/>
    <property type="project" value="TreeGrafter"/>
</dbReference>
<evidence type="ECO:0000256" key="16">
    <source>
        <dbReference type="ARBA" id="ARBA00023221"/>
    </source>
</evidence>
<evidence type="ECO:0000256" key="19">
    <source>
        <dbReference type="ARBA" id="ARBA00057619"/>
    </source>
</evidence>
<evidence type="ECO:0000256" key="1">
    <source>
        <dbReference type="ARBA" id="ARBA00004514"/>
    </source>
</evidence>
<evidence type="ECO:0000256" key="5">
    <source>
        <dbReference type="ARBA" id="ARBA00022516"/>
    </source>
</evidence>
<dbReference type="FunFam" id="3.40.50.300:FF:001026">
    <property type="entry name" value="Phosphomevalonate kinase"/>
    <property type="match status" value="1"/>
</dbReference>
<keyword evidence="5" id="KW-0444">Lipid biosynthesis</keyword>
<evidence type="ECO:0000256" key="18">
    <source>
        <dbReference type="ARBA" id="ARBA00051752"/>
    </source>
</evidence>
<dbReference type="EMBL" id="JANPWB010000016">
    <property type="protein sequence ID" value="KAJ1080745.1"/>
    <property type="molecule type" value="Genomic_DNA"/>
</dbReference>
<evidence type="ECO:0000256" key="4">
    <source>
        <dbReference type="ARBA" id="ARBA00022490"/>
    </source>
</evidence>
<evidence type="ECO:0000256" key="15">
    <source>
        <dbReference type="ARBA" id="ARBA00023166"/>
    </source>
</evidence>
<comment type="caution">
    <text evidence="21">The sequence shown here is derived from an EMBL/GenBank/DDBJ whole genome shotgun (WGS) entry which is preliminary data.</text>
</comment>
<evidence type="ECO:0000256" key="14">
    <source>
        <dbReference type="ARBA" id="ARBA00023098"/>
    </source>
</evidence>
<keyword evidence="16" id="KW-0753">Steroid metabolism</keyword>
<dbReference type="Pfam" id="PF04275">
    <property type="entry name" value="P-mevalo_kinase"/>
    <property type="match status" value="1"/>
</dbReference>
<evidence type="ECO:0000256" key="3">
    <source>
        <dbReference type="ARBA" id="ARBA00012958"/>
    </source>
</evidence>
<gene>
    <name evidence="21" type="ORF">NDU88_000938</name>
</gene>
<evidence type="ECO:0000256" key="12">
    <source>
        <dbReference type="ARBA" id="ARBA00022955"/>
    </source>
</evidence>
<keyword evidence="7" id="KW-0808">Transferase</keyword>
<evidence type="ECO:0000256" key="7">
    <source>
        <dbReference type="ARBA" id="ARBA00022679"/>
    </source>
</evidence>
<dbReference type="GO" id="GO:0005829">
    <property type="term" value="C:cytosol"/>
    <property type="evidence" value="ECO:0007669"/>
    <property type="project" value="UniProtKB-SubCell"/>
</dbReference>
<sequence>MSGERSGGVPSVGAFDITVLAMAKGPCLVLLCSGKRKSGKDYVTDRLRDRLGPDVCAILRLSGPLKEQYAKDHGLDFQRLLDPSEYKEKYRSDMIRWGEEKRNEDPGFFCRIIVDGASQPIWIVSDTRRRSDVDWFRSSYGELTQTVRVQASEATRRLRGWAFTPGIDDAESECGLDHGMSFDWTITNDGDSEVLNDQLDTLVDFIKLKLTQWEHAS</sequence>
<dbReference type="GO" id="GO:0006695">
    <property type="term" value="P:cholesterol biosynthetic process"/>
    <property type="evidence" value="ECO:0007669"/>
    <property type="project" value="UniProtKB-KW"/>
</dbReference>
<dbReference type="EC" id="2.7.4.2" evidence="3"/>
<keyword evidence="11 20" id="KW-0067">ATP-binding</keyword>
<evidence type="ECO:0000256" key="17">
    <source>
        <dbReference type="ARBA" id="ARBA00034549"/>
    </source>
</evidence>
<comment type="pathway">
    <text evidence="2">Isoprenoid biosynthesis; isopentenyl diphosphate biosynthesis via mevalonate pathway; isopentenyl diphosphate from (R)-mevalonate: step 2/3.</text>
</comment>
<keyword evidence="12" id="KW-0752">Steroid biosynthesis</keyword>
<keyword evidence="13" id="KW-0756">Sterol biosynthesis</keyword>
<feature type="binding site" evidence="20">
    <location>
        <begin position="35"/>
        <end position="41"/>
    </location>
    <ligand>
        <name>ATP</name>
        <dbReference type="ChEBI" id="CHEBI:30616"/>
    </ligand>
</feature>
<evidence type="ECO:0000256" key="2">
    <source>
        <dbReference type="ARBA" id="ARBA00005017"/>
    </source>
</evidence>
<dbReference type="Gene3D" id="3.40.50.300">
    <property type="entry name" value="P-loop containing nucleotide triphosphate hydrolases"/>
    <property type="match status" value="1"/>
</dbReference>
<dbReference type="Proteomes" id="UP001066276">
    <property type="component" value="Chromosome 12"/>
</dbReference>
<dbReference type="PANTHER" id="PTHR13101">
    <property type="entry name" value="PHOSPHOMEVALONATE KINASE"/>
    <property type="match status" value="1"/>
</dbReference>
<dbReference type="InterPro" id="IPR027417">
    <property type="entry name" value="P-loop_NTPase"/>
</dbReference>
<dbReference type="PANTHER" id="PTHR13101:SF1">
    <property type="entry name" value="PHOSPHOMEVALONATE KINASE"/>
    <property type="match status" value="1"/>
</dbReference>
<reference evidence="21" key="1">
    <citation type="journal article" date="2022" name="bioRxiv">
        <title>Sequencing and chromosome-scale assembly of the giantPleurodeles waltlgenome.</title>
        <authorList>
            <person name="Brown T."/>
            <person name="Elewa A."/>
            <person name="Iarovenko S."/>
            <person name="Subramanian E."/>
            <person name="Araus A.J."/>
            <person name="Petzold A."/>
            <person name="Susuki M."/>
            <person name="Suzuki K.-i.T."/>
            <person name="Hayashi T."/>
            <person name="Toyoda A."/>
            <person name="Oliveira C."/>
            <person name="Osipova E."/>
            <person name="Leigh N.D."/>
            <person name="Simon A."/>
            <person name="Yun M.H."/>
        </authorList>
    </citation>
    <scope>NUCLEOTIDE SEQUENCE</scope>
    <source>
        <strain evidence="21">20211129_DDA</strain>
        <tissue evidence="21">Liver</tissue>
    </source>
</reference>
<keyword evidence="9" id="KW-0418">Kinase</keyword>
<feature type="binding site" evidence="20">
    <location>
        <position position="188"/>
    </location>
    <ligand>
        <name>substrate</name>
    </ligand>
</feature>
<evidence type="ECO:0000313" key="21">
    <source>
        <dbReference type="EMBL" id="KAJ1080745.1"/>
    </source>
</evidence>
<evidence type="ECO:0000256" key="13">
    <source>
        <dbReference type="ARBA" id="ARBA00023011"/>
    </source>
</evidence>
<evidence type="ECO:0000313" key="22">
    <source>
        <dbReference type="Proteomes" id="UP001066276"/>
    </source>
</evidence>
<organism evidence="21 22">
    <name type="scientific">Pleurodeles waltl</name>
    <name type="common">Iberian ribbed newt</name>
    <dbReference type="NCBI Taxonomy" id="8319"/>
    <lineage>
        <taxon>Eukaryota</taxon>
        <taxon>Metazoa</taxon>
        <taxon>Chordata</taxon>
        <taxon>Craniata</taxon>
        <taxon>Vertebrata</taxon>
        <taxon>Euteleostomi</taxon>
        <taxon>Amphibia</taxon>
        <taxon>Batrachia</taxon>
        <taxon>Caudata</taxon>
        <taxon>Salamandroidea</taxon>
        <taxon>Salamandridae</taxon>
        <taxon>Pleurodelinae</taxon>
        <taxon>Pleurodeles</taxon>
    </lineage>
</organism>
<dbReference type="AlphaFoldDB" id="A0AAV7KP31"/>
<keyword evidence="15" id="KW-1207">Sterol metabolism</keyword>